<proteinExistence type="predicted"/>
<reference evidence="2" key="1">
    <citation type="journal article" date="2024" name="Proc. Natl. Acad. Sci. U.S.A.">
        <title>Extraordinary preservation of gene collinearity over three hundred million years revealed in homosporous lycophytes.</title>
        <authorList>
            <person name="Li C."/>
            <person name="Wickell D."/>
            <person name="Kuo L.Y."/>
            <person name="Chen X."/>
            <person name="Nie B."/>
            <person name="Liao X."/>
            <person name="Peng D."/>
            <person name="Ji J."/>
            <person name="Jenkins J."/>
            <person name="Williams M."/>
            <person name="Shu S."/>
            <person name="Plott C."/>
            <person name="Barry K."/>
            <person name="Rajasekar S."/>
            <person name="Grimwood J."/>
            <person name="Han X."/>
            <person name="Sun S."/>
            <person name="Hou Z."/>
            <person name="He W."/>
            <person name="Dai G."/>
            <person name="Sun C."/>
            <person name="Schmutz J."/>
            <person name="Leebens-Mack J.H."/>
            <person name="Li F.W."/>
            <person name="Wang L."/>
        </authorList>
    </citation>
    <scope>NUCLEOTIDE SEQUENCE [LARGE SCALE GENOMIC DNA]</scope>
    <source>
        <strain evidence="2">cv. PW_Plant_1</strain>
    </source>
</reference>
<accession>A0ACC2BSP8</accession>
<dbReference type="Proteomes" id="UP001162992">
    <property type="component" value="Chromosome 13"/>
</dbReference>
<evidence type="ECO:0000313" key="1">
    <source>
        <dbReference type="EMBL" id="KAJ7532539.1"/>
    </source>
</evidence>
<evidence type="ECO:0000313" key="2">
    <source>
        <dbReference type="Proteomes" id="UP001162992"/>
    </source>
</evidence>
<keyword evidence="2" id="KW-1185">Reference proteome</keyword>
<organism evidence="1 2">
    <name type="scientific">Diphasiastrum complanatum</name>
    <name type="common">Issler's clubmoss</name>
    <name type="synonym">Lycopodium complanatum</name>
    <dbReference type="NCBI Taxonomy" id="34168"/>
    <lineage>
        <taxon>Eukaryota</taxon>
        <taxon>Viridiplantae</taxon>
        <taxon>Streptophyta</taxon>
        <taxon>Embryophyta</taxon>
        <taxon>Tracheophyta</taxon>
        <taxon>Lycopodiopsida</taxon>
        <taxon>Lycopodiales</taxon>
        <taxon>Lycopodiaceae</taxon>
        <taxon>Lycopodioideae</taxon>
        <taxon>Diphasiastrum</taxon>
    </lineage>
</organism>
<dbReference type="EMBL" id="CM055104">
    <property type="protein sequence ID" value="KAJ7532539.1"/>
    <property type="molecule type" value="Genomic_DNA"/>
</dbReference>
<name>A0ACC2BSP8_DIPCM</name>
<sequence length="295" mass="31727">MSVAASLMVLHAVSNPSVLCPRVVSRKRLASAKASCVSGIPRTLMLWAFWSRDFSSEMVAEITEEDGSAWFGAFFQQDRAAARDRVWKAMDRVAARGWESGDGAAARRASLWESGDRAAARDGIWEAMDRAAARGWESGDRRASGLAMRVASGPVARRASGLATREGRVASGPAMRRGASGLVAMGGRGADVSAAREGRGASGSAVRGPGGSAAMGRERRALLRGAIPERERIRYGSGRTDRARRRMDQGQDRSGSGRAITGAHRNQSVAGAHRDERDHIGIRERERERESSPFH</sequence>
<comment type="caution">
    <text evidence="1">The sequence shown here is derived from an EMBL/GenBank/DDBJ whole genome shotgun (WGS) entry which is preliminary data.</text>
</comment>
<gene>
    <name evidence="1" type="ORF">O6H91_13G008300</name>
</gene>
<protein>
    <submittedName>
        <fullName evidence="1">Uncharacterized protein</fullName>
    </submittedName>
</protein>